<reference evidence="4 5" key="1">
    <citation type="journal article" date="2015" name="Genome Biol. Evol.">
        <title>Comparative Genomics of a Bacterivorous Green Alga Reveals Evolutionary Causalities and Consequences of Phago-Mixotrophic Mode of Nutrition.</title>
        <authorList>
            <person name="Burns J.A."/>
            <person name="Paasch A."/>
            <person name="Narechania A."/>
            <person name="Kim E."/>
        </authorList>
    </citation>
    <scope>NUCLEOTIDE SEQUENCE [LARGE SCALE GENOMIC DNA]</scope>
    <source>
        <strain evidence="4 5">PLY_AMNH</strain>
    </source>
</reference>
<dbReference type="PANTHER" id="PTHR12072:SF4">
    <property type="entry name" value="CWF19-LIKE PROTEIN 1"/>
    <property type="match status" value="1"/>
</dbReference>
<comment type="caution">
    <text evidence="4">The sequence shown here is derived from an EMBL/GenBank/DDBJ whole genome shotgun (WGS) entry which is preliminary data.</text>
</comment>
<name>A0AAE0KVC7_9CHLO</name>
<evidence type="ECO:0000256" key="1">
    <source>
        <dbReference type="SAM" id="MobiDB-lite"/>
    </source>
</evidence>
<dbReference type="PANTHER" id="PTHR12072">
    <property type="entry name" value="CWF19, CELL CYCLE CONTROL PROTEIN"/>
    <property type="match status" value="1"/>
</dbReference>
<dbReference type="GO" id="GO:0061632">
    <property type="term" value="F:RNA lariat debranching enzyme activator activity"/>
    <property type="evidence" value="ECO:0007669"/>
    <property type="project" value="TreeGrafter"/>
</dbReference>
<gene>
    <name evidence="4" type="ORF">CYMTET_29280</name>
</gene>
<dbReference type="InterPro" id="IPR006767">
    <property type="entry name" value="Cwf19-like_C_dom-2"/>
</dbReference>
<dbReference type="Pfam" id="PF04676">
    <property type="entry name" value="CwfJ_C_2"/>
    <property type="match status" value="1"/>
</dbReference>
<evidence type="ECO:0008006" key="6">
    <source>
        <dbReference type="Google" id="ProtNLM"/>
    </source>
</evidence>
<accession>A0AAE0KVC7</accession>
<proteinExistence type="predicted"/>
<dbReference type="InterPro" id="IPR040194">
    <property type="entry name" value="Cwf19-like"/>
</dbReference>
<dbReference type="AlphaFoldDB" id="A0AAE0KVC7"/>
<dbReference type="InterPro" id="IPR036265">
    <property type="entry name" value="HIT-like_sf"/>
</dbReference>
<feature type="non-terminal residue" evidence="4">
    <location>
        <position position="1"/>
    </location>
</feature>
<dbReference type="Pfam" id="PF04677">
    <property type="entry name" value="CwfJ_C_1"/>
    <property type="match status" value="1"/>
</dbReference>
<keyword evidence="5" id="KW-1185">Reference proteome</keyword>
<dbReference type="SUPFAM" id="SSF54197">
    <property type="entry name" value="HIT-like"/>
    <property type="match status" value="1"/>
</dbReference>
<protein>
    <recommendedName>
        <fullName evidence="6">Cwf19-like protein C-terminal domain-containing protein</fullName>
    </recommendedName>
</protein>
<evidence type="ECO:0000313" key="5">
    <source>
        <dbReference type="Proteomes" id="UP001190700"/>
    </source>
</evidence>
<sequence length="250" mass="27855">RQIRIEAAQDPSAPRPVPPQEMPAGGSLPGCWFCISNPEADVELIASIGQEIYLCLDKGPVVTDHVMLVGIEHHPSTLRMPPSAIDELSRYLDMLRKCFAANGQEMIVMERYMQMRRKGGNHCFVTVVPVAPAAGKRAQASFQEHAQKVGWSFEELGEDSRESWTGRCTAIQDAVGFGEFLSITLPDGTVLLHPIARGERHPMNLGREVLADLLGQPERSEWKECAVDSAKAQQLVEEFKERFKPYDIIM</sequence>
<feature type="domain" description="Cwf19-like C-terminal" evidence="3">
    <location>
        <begin position="30"/>
        <end position="143"/>
    </location>
</feature>
<evidence type="ECO:0000259" key="2">
    <source>
        <dbReference type="Pfam" id="PF04676"/>
    </source>
</evidence>
<evidence type="ECO:0000313" key="4">
    <source>
        <dbReference type="EMBL" id="KAK3261830.1"/>
    </source>
</evidence>
<feature type="domain" description="Cwf19-like protein C-terminal" evidence="2">
    <location>
        <begin position="186"/>
        <end position="247"/>
    </location>
</feature>
<dbReference type="Proteomes" id="UP001190700">
    <property type="component" value="Unassembled WGS sequence"/>
</dbReference>
<dbReference type="InterPro" id="IPR006768">
    <property type="entry name" value="Cwf19-like_C_dom-1"/>
</dbReference>
<feature type="region of interest" description="Disordered" evidence="1">
    <location>
        <begin position="1"/>
        <end position="21"/>
    </location>
</feature>
<organism evidence="4 5">
    <name type="scientific">Cymbomonas tetramitiformis</name>
    <dbReference type="NCBI Taxonomy" id="36881"/>
    <lineage>
        <taxon>Eukaryota</taxon>
        <taxon>Viridiplantae</taxon>
        <taxon>Chlorophyta</taxon>
        <taxon>Pyramimonadophyceae</taxon>
        <taxon>Pyramimonadales</taxon>
        <taxon>Pyramimonadaceae</taxon>
        <taxon>Cymbomonas</taxon>
    </lineage>
</organism>
<dbReference type="GO" id="GO:0000398">
    <property type="term" value="P:mRNA splicing, via spliceosome"/>
    <property type="evidence" value="ECO:0007669"/>
    <property type="project" value="TreeGrafter"/>
</dbReference>
<dbReference type="GO" id="GO:0071014">
    <property type="term" value="C:post-mRNA release spliceosomal complex"/>
    <property type="evidence" value="ECO:0007669"/>
    <property type="project" value="TreeGrafter"/>
</dbReference>
<evidence type="ECO:0000259" key="3">
    <source>
        <dbReference type="Pfam" id="PF04677"/>
    </source>
</evidence>
<dbReference type="EMBL" id="LGRX02016627">
    <property type="protein sequence ID" value="KAK3261830.1"/>
    <property type="molecule type" value="Genomic_DNA"/>
</dbReference>